<dbReference type="PRINTS" id="PR00027">
    <property type="entry name" value="PAIREDBOX"/>
</dbReference>
<evidence type="ECO:0000256" key="5">
    <source>
        <dbReference type="ARBA" id="ARBA00023015"/>
    </source>
</evidence>
<evidence type="ECO:0008006" key="16">
    <source>
        <dbReference type="Google" id="ProtNLM"/>
    </source>
</evidence>
<dbReference type="InterPro" id="IPR001523">
    <property type="entry name" value="Paired_dom"/>
</dbReference>
<keyword evidence="8 9" id="KW-0539">Nucleus</keyword>
<keyword evidence="6 9" id="KW-0238">DNA-binding</keyword>
<name>A0A2A2JL67_9BILA</name>
<keyword evidence="15" id="KW-1185">Reference proteome</keyword>
<dbReference type="CDD" id="cd00086">
    <property type="entry name" value="homeodomain"/>
    <property type="match status" value="1"/>
</dbReference>
<evidence type="ECO:0000256" key="2">
    <source>
        <dbReference type="ARBA" id="ARBA00005733"/>
    </source>
</evidence>
<dbReference type="PANTHER" id="PTHR45636:SF49">
    <property type="entry name" value="PAIRED BOX PROTEIN 3 HOMOLOG"/>
    <property type="match status" value="1"/>
</dbReference>
<dbReference type="Pfam" id="PF00046">
    <property type="entry name" value="Homeodomain"/>
    <property type="match status" value="1"/>
</dbReference>
<dbReference type="GO" id="GO:0005634">
    <property type="term" value="C:nucleus"/>
    <property type="evidence" value="ECO:0007669"/>
    <property type="project" value="UniProtKB-SubCell"/>
</dbReference>
<evidence type="ECO:0000313" key="14">
    <source>
        <dbReference type="EMBL" id="PAV62415.1"/>
    </source>
</evidence>
<keyword evidence="4" id="KW-0563">Paired box</keyword>
<dbReference type="OrthoDB" id="3225452at2759"/>
<dbReference type="PANTHER" id="PTHR45636">
    <property type="entry name" value="PAIRED BOX PROTEIN PAX-6-RELATED-RELATED"/>
    <property type="match status" value="1"/>
</dbReference>
<comment type="similarity">
    <text evidence="2">Belongs to the paired homeobox family.</text>
</comment>
<gene>
    <name evidence="14" type="ORF">WR25_08560</name>
</gene>
<evidence type="ECO:0000256" key="10">
    <source>
        <dbReference type="RuleBase" id="RU000682"/>
    </source>
</evidence>
<dbReference type="AlphaFoldDB" id="A0A2A2JL67"/>
<sequence>MLTFNHILGQGRVNQLGGVFINGRPLPNQIRMKIVEMAQKGHKPCTISRQLRVSHGAVSKILTRFSETGSIAPGQIGGNPKTRMNIVEIEKEIELRIADKPDISPVELRQTLINENICSRQNAPTVSSIRRFIRAKGYPRKSFEKTSPQLPHSIAKILGDSLDDSRSSSDSDDPDAKRNRTSFSAEQLEQLEAAFSQNTYPNEEEKRIIARDTGLSEEKIMTWFSNRRARFRKSHSIGSPLLTQGTPCASSSLCSLTPNIFPPFLPNLPNLQLLNGQNASLNQAPPIFPLPLYSMALFPINQLLAGSSQQPKLIAN</sequence>
<accession>A0A2A2JL67</accession>
<evidence type="ECO:0000256" key="9">
    <source>
        <dbReference type="PROSITE-ProRule" id="PRU00108"/>
    </source>
</evidence>
<feature type="domain" description="Homeobox" evidence="12">
    <location>
        <begin position="174"/>
        <end position="234"/>
    </location>
</feature>
<evidence type="ECO:0000256" key="8">
    <source>
        <dbReference type="ARBA" id="ARBA00023242"/>
    </source>
</evidence>
<organism evidence="14 15">
    <name type="scientific">Diploscapter pachys</name>
    <dbReference type="NCBI Taxonomy" id="2018661"/>
    <lineage>
        <taxon>Eukaryota</taxon>
        <taxon>Metazoa</taxon>
        <taxon>Ecdysozoa</taxon>
        <taxon>Nematoda</taxon>
        <taxon>Chromadorea</taxon>
        <taxon>Rhabditida</taxon>
        <taxon>Rhabditina</taxon>
        <taxon>Rhabditomorpha</taxon>
        <taxon>Rhabditoidea</taxon>
        <taxon>Rhabditidae</taxon>
        <taxon>Diploscapter</taxon>
    </lineage>
</organism>
<dbReference type="GO" id="GO:0000981">
    <property type="term" value="F:DNA-binding transcription factor activity, RNA polymerase II-specific"/>
    <property type="evidence" value="ECO:0007669"/>
    <property type="project" value="TreeGrafter"/>
</dbReference>
<feature type="region of interest" description="Disordered" evidence="11">
    <location>
        <begin position="159"/>
        <end position="180"/>
    </location>
</feature>
<evidence type="ECO:0000259" key="12">
    <source>
        <dbReference type="PROSITE" id="PS50071"/>
    </source>
</evidence>
<dbReference type="GO" id="GO:0000978">
    <property type="term" value="F:RNA polymerase II cis-regulatory region sequence-specific DNA binding"/>
    <property type="evidence" value="ECO:0007669"/>
    <property type="project" value="TreeGrafter"/>
</dbReference>
<dbReference type="STRING" id="2018661.A0A2A2JL67"/>
<dbReference type="SUPFAM" id="SSF46689">
    <property type="entry name" value="Homeodomain-like"/>
    <property type="match status" value="2"/>
</dbReference>
<feature type="compositionally biased region" description="Basic and acidic residues" evidence="11">
    <location>
        <begin position="163"/>
        <end position="178"/>
    </location>
</feature>
<dbReference type="EMBL" id="LIAE01010367">
    <property type="protein sequence ID" value="PAV62415.1"/>
    <property type="molecule type" value="Genomic_DNA"/>
</dbReference>
<dbReference type="SMART" id="SM00351">
    <property type="entry name" value="PAX"/>
    <property type="match status" value="1"/>
</dbReference>
<evidence type="ECO:0000256" key="3">
    <source>
        <dbReference type="ARBA" id="ARBA00022473"/>
    </source>
</evidence>
<evidence type="ECO:0000256" key="4">
    <source>
        <dbReference type="ARBA" id="ARBA00022724"/>
    </source>
</evidence>
<dbReference type="InterPro" id="IPR043565">
    <property type="entry name" value="PAX_fam"/>
</dbReference>
<evidence type="ECO:0000259" key="13">
    <source>
        <dbReference type="PROSITE" id="PS51057"/>
    </source>
</evidence>
<comment type="subcellular location">
    <subcellularLocation>
        <location evidence="1 9 10">Nucleus</location>
    </subcellularLocation>
</comment>
<evidence type="ECO:0000256" key="1">
    <source>
        <dbReference type="ARBA" id="ARBA00004123"/>
    </source>
</evidence>
<keyword evidence="5" id="KW-0805">Transcription regulation</keyword>
<feature type="DNA-binding region" description="Homeobox" evidence="9">
    <location>
        <begin position="176"/>
        <end position="235"/>
    </location>
</feature>
<feature type="domain" description="Paired" evidence="13">
    <location>
        <begin position="9"/>
        <end position="136"/>
    </location>
</feature>
<protein>
    <recommendedName>
        <fullName evidence="16">Homeobox domain-containing protein</fullName>
    </recommendedName>
</protein>
<comment type="caution">
    <text evidence="14">The sequence shown here is derived from an EMBL/GenBank/DDBJ whole genome shotgun (WGS) entry which is preliminary data.</text>
</comment>
<dbReference type="Pfam" id="PF00292">
    <property type="entry name" value="PAX"/>
    <property type="match status" value="1"/>
</dbReference>
<dbReference type="InterPro" id="IPR001356">
    <property type="entry name" value="HD"/>
</dbReference>
<keyword evidence="3" id="KW-0217">Developmental protein</keyword>
<dbReference type="InterPro" id="IPR036388">
    <property type="entry name" value="WH-like_DNA-bd_sf"/>
</dbReference>
<evidence type="ECO:0000256" key="6">
    <source>
        <dbReference type="ARBA" id="ARBA00023125"/>
    </source>
</evidence>
<dbReference type="SMART" id="SM00389">
    <property type="entry name" value="HOX"/>
    <property type="match status" value="1"/>
</dbReference>
<proteinExistence type="inferred from homology"/>
<dbReference type="Gene3D" id="1.10.10.60">
    <property type="entry name" value="Homeodomain-like"/>
    <property type="match status" value="1"/>
</dbReference>
<evidence type="ECO:0000313" key="15">
    <source>
        <dbReference type="Proteomes" id="UP000218231"/>
    </source>
</evidence>
<reference evidence="14 15" key="1">
    <citation type="journal article" date="2017" name="Curr. Biol.">
        <title>Genome architecture and evolution of a unichromosomal asexual nematode.</title>
        <authorList>
            <person name="Fradin H."/>
            <person name="Zegar C."/>
            <person name="Gutwein M."/>
            <person name="Lucas J."/>
            <person name="Kovtun M."/>
            <person name="Corcoran D."/>
            <person name="Baugh L.R."/>
            <person name="Kiontke K."/>
            <person name="Gunsalus K."/>
            <person name="Fitch D.H."/>
            <person name="Piano F."/>
        </authorList>
    </citation>
    <scope>NUCLEOTIDE SEQUENCE [LARGE SCALE GENOMIC DNA]</scope>
    <source>
        <strain evidence="14">PF1309</strain>
    </source>
</reference>
<dbReference type="PROSITE" id="PS51057">
    <property type="entry name" value="PAIRED_2"/>
    <property type="match status" value="1"/>
</dbReference>
<dbReference type="InterPro" id="IPR009057">
    <property type="entry name" value="Homeodomain-like_sf"/>
</dbReference>
<dbReference type="Proteomes" id="UP000218231">
    <property type="component" value="Unassembled WGS sequence"/>
</dbReference>
<evidence type="ECO:0000256" key="7">
    <source>
        <dbReference type="ARBA" id="ARBA00023163"/>
    </source>
</evidence>
<dbReference type="PROSITE" id="PS50071">
    <property type="entry name" value="HOMEOBOX_2"/>
    <property type="match status" value="1"/>
</dbReference>
<keyword evidence="7" id="KW-0804">Transcription</keyword>
<keyword evidence="9 10" id="KW-0371">Homeobox</keyword>
<dbReference type="Gene3D" id="1.10.10.10">
    <property type="entry name" value="Winged helix-like DNA-binding domain superfamily/Winged helix DNA-binding domain"/>
    <property type="match status" value="2"/>
</dbReference>
<evidence type="ECO:0000256" key="11">
    <source>
        <dbReference type="SAM" id="MobiDB-lite"/>
    </source>
</evidence>